<dbReference type="CDD" id="cd04093">
    <property type="entry name" value="HBS1_C_III"/>
    <property type="match status" value="1"/>
</dbReference>
<gene>
    <name evidence="13" type="ORF">TSIB3V08_LOCUS519</name>
</gene>
<feature type="region of interest" description="Disordered" evidence="11">
    <location>
        <begin position="170"/>
        <end position="216"/>
    </location>
</feature>
<reference evidence="13" key="1">
    <citation type="submission" date="2020-11" db="EMBL/GenBank/DDBJ databases">
        <authorList>
            <person name="Tran Van P."/>
        </authorList>
    </citation>
    <scope>NUCLEOTIDE SEQUENCE</scope>
</reference>
<feature type="region of interest" description="Disordered" evidence="11">
    <location>
        <begin position="261"/>
        <end position="296"/>
    </location>
</feature>
<evidence type="ECO:0000256" key="7">
    <source>
        <dbReference type="ARBA" id="ARBA00022845"/>
    </source>
</evidence>
<dbReference type="Pfam" id="PF03144">
    <property type="entry name" value="GTP_EFTU_D2"/>
    <property type="match status" value="1"/>
</dbReference>
<dbReference type="Pfam" id="PF08938">
    <property type="entry name" value="HBS1_N"/>
    <property type="match status" value="1"/>
</dbReference>
<dbReference type="PROSITE" id="PS51722">
    <property type="entry name" value="G_TR_2"/>
    <property type="match status" value="1"/>
</dbReference>
<feature type="compositionally biased region" description="Basic and acidic residues" evidence="11">
    <location>
        <begin position="174"/>
        <end position="209"/>
    </location>
</feature>
<dbReference type="SUPFAM" id="SSF109732">
    <property type="entry name" value="HBS1-like domain"/>
    <property type="match status" value="1"/>
</dbReference>
<dbReference type="InterPro" id="IPR027417">
    <property type="entry name" value="P-loop_NTPase"/>
</dbReference>
<dbReference type="CDD" id="cd16267">
    <property type="entry name" value="HBS1-like_II"/>
    <property type="match status" value="1"/>
</dbReference>
<dbReference type="InterPro" id="IPR009001">
    <property type="entry name" value="Transl_elong_EF1A/Init_IF2_C"/>
</dbReference>
<dbReference type="Gene3D" id="3.40.50.300">
    <property type="entry name" value="P-loop containing nucleotide triphosphate hydrolases"/>
    <property type="match status" value="1"/>
</dbReference>
<dbReference type="InterPro" id="IPR037189">
    <property type="entry name" value="HBS1-like_N_sf"/>
</dbReference>
<dbReference type="InterPro" id="IPR000795">
    <property type="entry name" value="T_Tr_GTP-bd_dom"/>
</dbReference>
<dbReference type="Gene3D" id="2.40.30.10">
    <property type="entry name" value="Translation factors"/>
    <property type="match status" value="2"/>
</dbReference>
<dbReference type="InterPro" id="IPR009000">
    <property type="entry name" value="Transl_B-barrel_sf"/>
</dbReference>
<dbReference type="GO" id="GO:0003924">
    <property type="term" value="F:GTPase activity"/>
    <property type="evidence" value="ECO:0007669"/>
    <property type="project" value="InterPro"/>
</dbReference>
<accession>A0A7R9ALB4</accession>
<comment type="subcellular location">
    <subcellularLocation>
        <location evidence="1">Cytoplasm</location>
    </subcellularLocation>
</comment>
<name>A0A7R9ALB4_TIMSH</name>
<dbReference type="EMBL" id="OC000128">
    <property type="protein sequence ID" value="CAD7256233.1"/>
    <property type="molecule type" value="Genomic_DNA"/>
</dbReference>
<dbReference type="AlphaFoldDB" id="A0A7R9ALB4"/>
<dbReference type="Pfam" id="PF00009">
    <property type="entry name" value="GTP_EFTU"/>
    <property type="match status" value="1"/>
</dbReference>
<dbReference type="FunFam" id="3.40.50.300:FF:000204">
    <property type="entry name" value="Translation elongation factor Tu"/>
    <property type="match status" value="1"/>
</dbReference>
<evidence type="ECO:0000256" key="5">
    <source>
        <dbReference type="ARBA" id="ARBA00022741"/>
    </source>
</evidence>
<evidence type="ECO:0000256" key="9">
    <source>
        <dbReference type="ARBA" id="ARBA00023134"/>
    </source>
</evidence>
<evidence type="ECO:0000256" key="4">
    <source>
        <dbReference type="ARBA" id="ARBA00022553"/>
    </source>
</evidence>
<dbReference type="SUPFAM" id="SSF50465">
    <property type="entry name" value="EF-Tu/eEF-1alpha/eIF2-gamma C-terminal domain"/>
    <property type="match status" value="1"/>
</dbReference>
<comment type="catalytic activity">
    <reaction evidence="10">
        <text>GTP + H2O = GDP + phosphate + H(+)</text>
        <dbReference type="Rhea" id="RHEA:19669"/>
        <dbReference type="ChEBI" id="CHEBI:15377"/>
        <dbReference type="ChEBI" id="CHEBI:15378"/>
        <dbReference type="ChEBI" id="CHEBI:37565"/>
        <dbReference type="ChEBI" id="CHEBI:43474"/>
        <dbReference type="ChEBI" id="CHEBI:58189"/>
    </reaction>
    <physiologicalReaction direction="left-to-right" evidence="10">
        <dbReference type="Rhea" id="RHEA:19670"/>
    </physiologicalReaction>
</comment>
<evidence type="ECO:0000256" key="2">
    <source>
        <dbReference type="ARBA" id="ARBA00007249"/>
    </source>
</evidence>
<dbReference type="SUPFAM" id="SSF50447">
    <property type="entry name" value="Translation proteins"/>
    <property type="match status" value="1"/>
</dbReference>
<dbReference type="InterPro" id="IPR054696">
    <property type="entry name" value="GTP-eEF1A_C"/>
</dbReference>
<keyword evidence="5" id="KW-0547">Nucleotide-binding</keyword>
<comment type="similarity">
    <text evidence="2">Belongs to the TRAFAC class translation factor GTPase superfamily. Classic translation factor GTPase family. EF-Tu/EF-1A subfamily.</text>
</comment>
<evidence type="ECO:0000256" key="10">
    <source>
        <dbReference type="ARBA" id="ARBA00049117"/>
    </source>
</evidence>
<evidence type="ECO:0000256" key="8">
    <source>
        <dbReference type="ARBA" id="ARBA00022917"/>
    </source>
</evidence>
<dbReference type="InterPro" id="IPR015033">
    <property type="entry name" value="HBS1-like_N"/>
</dbReference>
<dbReference type="Gene3D" id="1.10.8.10">
    <property type="entry name" value="DNA helicase RuvA subunit, C-terminal domain"/>
    <property type="match status" value="1"/>
</dbReference>
<evidence type="ECO:0000259" key="12">
    <source>
        <dbReference type="PROSITE" id="PS51722"/>
    </source>
</evidence>
<dbReference type="GO" id="GO:0006412">
    <property type="term" value="P:translation"/>
    <property type="evidence" value="ECO:0007669"/>
    <property type="project" value="UniProtKB-KW"/>
</dbReference>
<keyword evidence="7" id="KW-0810">Translation regulation</keyword>
<dbReference type="InterPro" id="IPR050100">
    <property type="entry name" value="TRAFAC_GTPase_members"/>
</dbReference>
<feature type="domain" description="Tr-type G" evidence="12">
    <location>
        <begin position="309"/>
        <end position="535"/>
    </location>
</feature>
<evidence type="ECO:0000256" key="11">
    <source>
        <dbReference type="SAM" id="MobiDB-lite"/>
    </source>
</evidence>
<dbReference type="FunFam" id="2.40.30.10:FF:000020">
    <property type="entry name" value="Translation elongation factor EF-1"/>
    <property type="match status" value="1"/>
</dbReference>
<proteinExistence type="inferred from homology"/>
<organism evidence="13">
    <name type="scientific">Timema shepardi</name>
    <name type="common">Walking stick</name>
    <dbReference type="NCBI Taxonomy" id="629360"/>
    <lineage>
        <taxon>Eukaryota</taxon>
        <taxon>Metazoa</taxon>
        <taxon>Ecdysozoa</taxon>
        <taxon>Arthropoda</taxon>
        <taxon>Hexapoda</taxon>
        <taxon>Insecta</taxon>
        <taxon>Pterygota</taxon>
        <taxon>Neoptera</taxon>
        <taxon>Polyneoptera</taxon>
        <taxon>Phasmatodea</taxon>
        <taxon>Timematodea</taxon>
        <taxon>Timematoidea</taxon>
        <taxon>Timematidae</taxon>
        <taxon>Timema</taxon>
    </lineage>
</organism>
<evidence type="ECO:0000256" key="6">
    <source>
        <dbReference type="ARBA" id="ARBA00022801"/>
    </source>
</evidence>
<keyword evidence="3" id="KW-0963">Cytoplasm</keyword>
<dbReference type="GO" id="GO:0005525">
    <property type="term" value="F:GTP binding"/>
    <property type="evidence" value="ECO:0007669"/>
    <property type="project" value="UniProtKB-KW"/>
</dbReference>
<dbReference type="FunFam" id="2.40.30.10:FF:000035">
    <property type="entry name" value="HBS1-like translational GTPase"/>
    <property type="match status" value="1"/>
</dbReference>
<protein>
    <recommendedName>
        <fullName evidence="12">Tr-type G domain-containing protein</fullName>
    </recommendedName>
</protein>
<dbReference type="Pfam" id="PF22594">
    <property type="entry name" value="GTP-eEF1A_C"/>
    <property type="match status" value="1"/>
</dbReference>
<dbReference type="GO" id="GO:0005737">
    <property type="term" value="C:cytoplasm"/>
    <property type="evidence" value="ECO:0007669"/>
    <property type="project" value="UniProtKB-SubCell"/>
</dbReference>
<evidence type="ECO:0000313" key="13">
    <source>
        <dbReference type="EMBL" id="CAD7256233.1"/>
    </source>
</evidence>
<evidence type="ECO:0000256" key="1">
    <source>
        <dbReference type="ARBA" id="ARBA00004496"/>
    </source>
</evidence>
<evidence type="ECO:0000256" key="3">
    <source>
        <dbReference type="ARBA" id="ARBA00022490"/>
    </source>
</evidence>
<dbReference type="InterPro" id="IPR004161">
    <property type="entry name" value="EFTu-like_2"/>
</dbReference>
<sequence length="748" mass="82529">MASDVSHCRWETKTPATFFDRLPPETQAMFPCIQTHEKHHRETSVVGVYLAIIIHWAFKASNMVSHTNKQFYFTAAQFMYDRTRQPQMSAFLDESDNIAEEDETGTEGQTYQRPALSDVDEIKLLSCLEEMHNVIGDSVPEHVLIDIVLKNNFDLSKSLDTVLSNSDTLLSRGTAHEPEDAPKPQRERKENRERGVKASEVASEDKGESTDTNGCINGQLGLQTGETITPVVKVVPPGAKTTSVTKGFDILAEKLQSELKFPASPRSQSPASGRVSPSVDLEDKRKTSARSGHKVDAVTHYQHERGQRKEQLHMVVIGHVDAGKSTLMGHLLYSLGQVNKKTMHKYEQESKKLGKQSFVYAWILDETGEERSRGITMDIGLSKFETPSKVVTLLDAPGHKDFIPNMITGATQADVALMVVDATRGEFETGFESGGQTREHALLVRSLGVSQLGVVVNKLDTVGWSQERFQEIVSKLGAFLRQAGFREPDVSYVPCSGLTGQNLVCAPTEDELLRWYHGPCLLEVVDKFRSPERPISKPFRLSVNDIFKGTGSGFCVSGRVETGMVHAGDKVLVQPQNEAAIVKALTIDEMPAQVAFAGDQVSATLSGIDMQNVSVGYILCDPVKSISVTSHFEARIVVFNITVPITKGYSVVLHHQSLVEQAVITKLVSQLHKSSGEIVKRRPRCLPKNSSAVVELHTSRPICMELYKDVKELGRLMLRIGGVTVAAGLVTKVTLHSKKYPFTHDNSN</sequence>
<keyword evidence="9" id="KW-0342">GTP-binding</keyword>
<dbReference type="PANTHER" id="PTHR23115">
    <property type="entry name" value="TRANSLATION FACTOR"/>
    <property type="match status" value="1"/>
</dbReference>
<keyword evidence="6" id="KW-0378">Hydrolase</keyword>
<keyword evidence="8" id="KW-0648">Protein biosynthesis</keyword>
<dbReference type="CDD" id="cd01883">
    <property type="entry name" value="EF1_alpha"/>
    <property type="match status" value="1"/>
</dbReference>
<dbReference type="PRINTS" id="PR00315">
    <property type="entry name" value="ELONGATNFCT"/>
</dbReference>
<dbReference type="SUPFAM" id="SSF52540">
    <property type="entry name" value="P-loop containing nucleoside triphosphate hydrolases"/>
    <property type="match status" value="1"/>
</dbReference>
<keyword evidence="4" id="KW-0597">Phosphoprotein</keyword>
<dbReference type="GO" id="GO:0006417">
    <property type="term" value="P:regulation of translation"/>
    <property type="evidence" value="ECO:0007669"/>
    <property type="project" value="UniProtKB-KW"/>
</dbReference>